<dbReference type="Proteomes" id="UP001163321">
    <property type="component" value="Chromosome 7"/>
</dbReference>
<evidence type="ECO:0000313" key="2">
    <source>
        <dbReference type="Proteomes" id="UP001163321"/>
    </source>
</evidence>
<sequence>MDIEGVNETRYNVVLDSARDAVSVVSATVAHEASMADADRSKHIRYENYDNGDNQVDENIREQCEDAFDGTDQVIVENHEDAIIIDAHPIDIQDDDESVSANYGSEVNSKGVLFGRCSDRVINDGEANMTLVTLWRRNNAKFDQHPEGVQRAVPPSTSTTQREEMKCPNSSKEANEVVTSSNPTIKAPSFFLKGYRPDSLVESLAE</sequence>
<name>A0ACC0VV59_9STRA</name>
<comment type="caution">
    <text evidence="1">The sequence shown here is derived from an EMBL/GenBank/DDBJ whole genome shotgun (WGS) entry which is preliminary data.</text>
</comment>
<dbReference type="EMBL" id="CM047586">
    <property type="protein sequence ID" value="KAI9909351.1"/>
    <property type="molecule type" value="Genomic_DNA"/>
</dbReference>
<gene>
    <name evidence="1" type="ORF">PsorP6_015283</name>
</gene>
<keyword evidence="2" id="KW-1185">Reference proteome</keyword>
<reference evidence="1 2" key="1">
    <citation type="journal article" date="2022" name="bioRxiv">
        <title>The genome of the oomycete Peronosclerospora sorghi, a cosmopolitan pathogen of maize and sorghum, is inflated with dispersed pseudogenes.</title>
        <authorList>
            <person name="Fletcher K."/>
            <person name="Martin F."/>
            <person name="Isakeit T."/>
            <person name="Cavanaugh K."/>
            <person name="Magill C."/>
            <person name="Michelmore R."/>
        </authorList>
    </citation>
    <scope>NUCLEOTIDE SEQUENCE [LARGE SCALE GENOMIC DNA]</scope>
    <source>
        <strain evidence="1">P6</strain>
    </source>
</reference>
<organism evidence="1 2">
    <name type="scientific">Peronosclerospora sorghi</name>
    <dbReference type="NCBI Taxonomy" id="230839"/>
    <lineage>
        <taxon>Eukaryota</taxon>
        <taxon>Sar</taxon>
        <taxon>Stramenopiles</taxon>
        <taxon>Oomycota</taxon>
        <taxon>Peronosporomycetes</taxon>
        <taxon>Peronosporales</taxon>
        <taxon>Peronosporaceae</taxon>
        <taxon>Peronosclerospora</taxon>
    </lineage>
</organism>
<accession>A0ACC0VV59</accession>
<evidence type="ECO:0000313" key="1">
    <source>
        <dbReference type="EMBL" id="KAI9909351.1"/>
    </source>
</evidence>
<proteinExistence type="predicted"/>
<protein>
    <submittedName>
        <fullName evidence="1">Uncharacterized protein</fullName>
    </submittedName>
</protein>